<gene>
    <name evidence="5" type="ORF">FGL86_06680</name>
</gene>
<organism evidence="5 6">
    <name type="scientific">Pistricoccus aurantiacus</name>
    <dbReference type="NCBI Taxonomy" id="1883414"/>
    <lineage>
        <taxon>Bacteria</taxon>
        <taxon>Pseudomonadati</taxon>
        <taxon>Pseudomonadota</taxon>
        <taxon>Gammaproteobacteria</taxon>
        <taxon>Oceanospirillales</taxon>
        <taxon>Halomonadaceae</taxon>
        <taxon>Pistricoccus</taxon>
    </lineage>
</organism>
<dbReference type="InterPro" id="IPR024930">
    <property type="entry name" value="Skp_dom_sf"/>
</dbReference>
<dbReference type="Gene3D" id="3.30.910.20">
    <property type="entry name" value="Skp domain"/>
    <property type="match status" value="1"/>
</dbReference>
<evidence type="ECO:0000256" key="2">
    <source>
        <dbReference type="ARBA" id="ARBA00022729"/>
    </source>
</evidence>
<evidence type="ECO:0000256" key="1">
    <source>
        <dbReference type="ARBA" id="ARBA00009091"/>
    </source>
</evidence>
<dbReference type="PANTHER" id="PTHR35089">
    <property type="entry name" value="CHAPERONE PROTEIN SKP"/>
    <property type="match status" value="1"/>
</dbReference>
<proteinExistence type="inferred from homology"/>
<dbReference type="Proteomes" id="UP000321272">
    <property type="component" value="Chromosome"/>
</dbReference>
<evidence type="ECO:0000256" key="4">
    <source>
        <dbReference type="SAM" id="SignalP"/>
    </source>
</evidence>
<reference evidence="5 6" key="1">
    <citation type="submission" date="2019-06" db="EMBL/GenBank/DDBJ databases">
        <title>Genome analyses of bacteria isolated from kimchi.</title>
        <authorList>
            <person name="Lee S."/>
            <person name="Ahn S."/>
            <person name="Roh S."/>
        </authorList>
    </citation>
    <scope>NUCLEOTIDE SEQUENCE [LARGE SCALE GENOMIC DNA]</scope>
    <source>
        <strain evidence="5 6">CBA4606</strain>
    </source>
</reference>
<dbReference type="EMBL" id="CP042382">
    <property type="protein sequence ID" value="QEA38792.1"/>
    <property type="molecule type" value="Genomic_DNA"/>
</dbReference>
<dbReference type="GO" id="GO:0005829">
    <property type="term" value="C:cytosol"/>
    <property type="evidence" value="ECO:0007669"/>
    <property type="project" value="TreeGrafter"/>
</dbReference>
<name>A0A5B8SNP4_9GAMM</name>
<accession>A0A5B8SNP4</accession>
<evidence type="ECO:0000256" key="3">
    <source>
        <dbReference type="SAM" id="Coils"/>
    </source>
</evidence>
<dbReference type="SUPFAM" id="SSF111384">
    <property type="entry name" value="OmpH-like"/>
    <property type="match status" value="1"/>
</dbReference>
<dbReference type="PANTHER" id="PTHR35089:SF1">
    <property type="entry name" value="CHAPERONE PROTEIN SKP"/>
    <property type="match status" value="1"/>
</dbReference>
<evidence type="ECO:0000313" key="6">
    <source>
        <dbReference type="Proteomes" id="UP000321272"/>
    </source>
</evidence>
<sequence length="167" mass="18901">MRKLTGALFFVCLLGSLGAQAAEVAVLDWRKALLDTQAAQRSMNQLKNQIAGQQQEAEALGKELQSLQERLQRDGATMSDAQRQSAQQEFQTKGQRFQQLRQQIAEARMRSEKTFLDQAQPKLERAVDQVIERHDIEVLADREGVIHTDIELLDVTEEVTEILNSLN</sequence>
<dbReference type="OrthoDB" id="6194798at2"/>
<dbReference type="SMART" id="SM00935">
    <property type="entry name" value="OmpH"/>
    <property type="match status" value="1"/>
</dbReference>
<protein>
    <submittedName>
        <fullName evidence="5">OmpH family outer membrane protein</fullName>
    </submittedName>
</protein>
<dbReference type="AlphaFoldDB" id="A0A5B8SNP4"/>
<dbReference type="Pfam" id="PF03938">
    <property type="entry name" value="OmpH"/>
    <property type="match status" value="1"/>
</dbReference>
<keyword evidence="6" id="KW-1185">Reference proteome</keyword>
<dbReference type="RefSeq" id="WP_147183849.1">
    <property type="nucleotide sequence ID" value="NZ_CP042382.1"/>
</dbReference>
<feature type="coiled-coil region" evidence="3">
    <location>
        <begin position="36"/>
        <end position="84"/>
    </location>
</feature>
<feature type="signal peptide" evidence="4">
    <location>
        <begin position="1"/>
        <end position="21"/>
    </location>
</feature>
<keyword evidence="3" id="KW-0175">Coiled coil</keyword>
<comment type="similarity">
    <text evidence="1">Belongs to the Skp family.</text>
</comment>
<dbReference type="GO" id="GO:0051082">
    <property type="term" value="F:unfolded protein binding"/>
    <property type="evidence" value="ECO:0007669"/>
    <property type="project" value="InterPro"/>
</dbReference>
<evidence type="ECO:0000313" key="5">
    <source>
        <dbReference type="EMBL" id="QEA38792.1"/>
    </source>
</evidence>
<keyword evidence="2 4" id="KW-0732">Signal</keyword>
<dbReference type="InterPro" id="IPR005632">
    <property type="entry name" value="Chaperone_Skp"/>
</dbReference>
<dbReference type="GO" id="GO:0050821">
    <property type="term" value="P:protein stabilization"/>
    <property type="evidence" value="ECO:0007669"/>
    <property type="project" value="TreeGrafter"/>
</dbReference>
<dbReference type="KEGG" id="paur:FGL86_06680"/>
<feature type="chain" id="PRO_5022831561" evidence="4">
    <location>
        <begin position="22"/>
        <end position="167"/>
    </location>
</feature>